<dbReference type="InterPro" id="IPR029063">
    <property type="entry name" value="SAM-dependent_MTases_sf"/>
</dbReference>
<dbReference type="AlphaFoldDB" id="A0AAP0PMR4"/>
<sequence>MQVHFFLSQLVESEFLLKQHDLHNSESKLSDRVHLVPSGLETVVHVKPQQYAMHCDALSNEIKLLLLSPERIAVYGDTNWRLSFSTALQNAAGMLVSEPFYYGNDGLPWQNLRFW</sequence>
<dbReference type="Gene3D" id="3.40.50.150">
    <property type="entry name" value="Vaccinia Virus protein VP39"/>
    <property type="match status" value="1"/>
</dbReference>
<evidence type="ECO:0000313" key="1">
    <source>
        <dbReference type="EMBL" id="KAK9148209.1"/>
    </source>
</evidence>
<dbReference type="EMBL" id="JBBNAG010000003">
    <property type="protein sequence ID" value="KAK9148209.1"/>
    <property type="molecule type" value="Genomic_DNA"/>
</dbReference>
<reference evidence="1 2" key="1">
    <citation type="submission" date="2024-01" db="EMBL/GenBank/DDBJ databases">
        <title>Genome assemblies of Stephania.</title>
        <authorList>
            <person name="Yang L."/>
        </authorList>
    </citation>
    <scope>NUCLEOTIDE SEQUENCE [LARGE SCALE GENOMIC DNA]</scope>
    <source>
        <strain evidence="1">JXDWG</strain>
        <tissue evidence="1">Leaf</tissue>
    </source>
</reference>
<proteinExistence type="predicted"/>
<name>A0AAP0PMR4_9MAGN</name>
<evidence type="ECO:0000313" key="2">
    <source>
        <dbReference type="Proteomes" id="UP001419268"/>
    </source>
</evidence>
<organism evidence="1 2">
    <name type="scientific">Stephania cephalantha</name>
    <dbReference type="NCBI Taxonomy" id="152367"/>
    <lineage>
        <taxon>Eukaryota</taxon>
        <taxon>Viridiplantae</taxon>
        <taxon>Streptophyta</taxon>
        <taxon>Embryophyta</taxon>
        <taxon>Tracheophyta</taxon>
        <taxon>Spermatophyta</taxon>
        <taxon>Magnoliopsida</taxon>
        <taxon>Ranunculales</taxon>
        <taxon>Menispermaceae</taxon>
        <taxon>Menispermoideae</taxon>
        <taxon>Cissampelideae</taxon>
        <taxon>Stephania</taxon>
    </lineage>
</organism>
<dbReference type="Proteomes" id="UP001419268">
    <property type="component" value="Unassembled WGS sequence"/>
</dbReference>
<comment type="caution">
    <text evidence="1">The sequence shown here is derived from an EMBL/GenBank/DDBJ whole genome shotgun (WGS) entry which is preliminary data.</text>
</comment>
<gene>
    <name evidence="1" type="ORF">Scep_006966</name>
</gene>
<protein>
    <submittedName>
        <fullName evidence="1">Uncharacterized protein</fullName>
    </submittedName>
</protein>
<keyword evidence="2" id="KW-1185">Reference proteome</keyword>
<accession>A0AAP0PMR4</accession>